<keyword evidence="2" id="KW-0808">Transferase</keyword>
<keyword evidence="3" id="KW-0175">Coiled coil</keyword>
<dbReference type="Gene3D" id="3.40.50.150">
    <property type="entry name" value="Vaccinia Virus protein VP39"/>
    <property type="match status" value="1"/>
</dbReference>
<feature type="domain" description="RNase H type-1" evidence="6">
    <location>
        <begin position="2678"/>
        <end position="2843"/>
    </location>
</feature>
<evidence type="ECO:0000256" key="3">
    <source>
        <dbReference type="SAM" id="Coils"/>
    </source>
</evidence>
<organism evidence="7">
    <name type="scientific">Cladocopium goreaui</name>
    <dbReference type="NCBI Taxonomy" id="2562237"/>
    <lineage>
        <taxon>Eukaryota</taxon>
        <taxon>Sar</taxon>
        <taxon>Alveolata</taxon>
        <taxon>Dinophyceae</taxon>
        <taxon>Suessiales</taxon>
        <taxon>Symbiodiniaceae</taxon>
        <taxon>Cladocopium</taxon>
    </lineage>
</organism>
<dbReference type="GO" id="GO:0008168">
    <property type="term" value="F:methyltransferase activity"/>
    <property type="evidence" value="ECO:0007669"/>
    <property type="project" value="UniProtKB-KW"/>
</dbReference>
<dbReference type="EMBL" id="CAMXCT030003391">
    <property type="protein sequence ID" value="CAL4791517.1"/>
    <property type="molecule type" value="Genomic_DNA"/>
</dbReference>
<feature type="region of interest" description="Disordered" evidence="4">
    <location>
        <begin position="944"/>
        <end position="965"/>
    </location>
</feature>
<dbReference type="GO" id="GO:0004523">
    <property type="term" value="F:RNA-DNA hybrid ribonuclease activity"/>
    <property type="evidence" value="ECO:0007669"/>
    <property type="project" value="InterPro"/>
</dbReference>
<evidence type="ECO:0000313" key="8">
    <source>
        <dbReference type="EMBL" id="CAL4791517.1"/>
    </source>
</evidence>
<dbReference type="InterPro" id="IPR002156">
    <property type="entry name" value="RNaseH_domain"/>
</dbReference>
<dbReference type="PROSITE" id="PS50879">
    <property type="entry name" value="RNASE_H_1"/>
    <property type="match status" value="1"/>
</dbReference>
<dbReference type="Gene3D" id="3.30.420.10">
    <property type="entry name" value="Ribonuclease H-like superfamily/Ribonuclease H"/>
    <property type="match status" value="1"/>
</dbReference>
<dbReference type="InterPro" id="IPR029063">
    <property type="entry name" value="SAM-dependent_MTases_sf"/>
</dbReference>
<name>A0A9P1D6M2_9DINO</name>
<dbReference type="Pfam" id="PF00145">
    <property type="entry name" value="DNA_methylase"/>
    <property type="match status" value="1"/>
</dbReference>
<feature type="domain" description="Reverse transcriptase" evidence="5">
    <location>
        <begin position="2099"/>
        <end position="2347"/>
    </location>
</feature>
<dbReference type="GO" id="GO:0032259">
    <property type="term" value="P:methylation"/>
    <property type="evidence" value="ECO:0007669"/>
    <property type="project" value="UniProtKB-KW"/>
</dbReference>
<dbReference type="InterPro" id="IPR012337">
    <property type="entry name" value="RNaseH-like_sf"/>
</dbReference>
<proteinExistence type="predicted"/>
<evidence type="ECO:0000256" key="1">
    <source>
        <dbReference type="ARBA" id="ARBA00022603"/>
    </source>
</evidence>
<comment type="caution">
    <text evidence="7">The sequence shown here is derived from an EMBL/GenBank/DDBJ whole genome shotgun (WGS) entry which is preliminary data.</text>
</comment>
<reference evidence="8 9" key="2">
    <citation type="submission" date="2024-05" db="EMBL/GenBank/DDBJ databases">
        <authorList>
            <person name="Chen Y."/>
            <person name="Shah S."/>
            <person name="Dougan E. K."/>
            <person name="Thang M."/>
            <person name="Chan C."/>
        </authorList>
    </citation>
    <scope>NUCLEOTIDE SEQUENCE [LARGE SCALE GENOMIC DNA]</scope>
</reference>
<feature type="region of interest" description="Disordered" evidence="4">
    <location>
        <begin position="1"/>
        <end position="26"/>
    </location>
</feature>
<keyword evidence="9" id="KW-1185">Reference proteome</keyword>
<feature type="coiled-coil region" evidence="3">
    <location>
        <begin position="1364"/>
        <end position="1391"/>
    </location>
</feature>
<dbReference type="SUPFAM" id="SSF56219">
    <property type="entry name" value="DNase I-like"/>
    <property type="match status" value="1"/>
</dbReference>
<dbReference type="InterPro" id="IPR000477">
    <property type="entry name" value="RT_dom"/>
</dbReference>
<feature type="coiled-coil region" evidence="3">
    <location>
        <begin position="36"/>
        <end position="63"/>
    </location>
</feature>
<evidence type="ECO:0000313" key="9">
    <source>
        <dbReference type="Proteomes" id="UP001152797"/>
    </source>
</evidence>
<dbReference type="PROSITE" id="PS50878">
    <property type="entry name" value="RT_POL"/>
    <property type="match status" value="1"/>
</dbReference>
<accession>A0A9P1D6M2</accession>
<gene>
    <name evidence="7" type="ORF">C1SCF055_LOCUS30015</name>
</gene>
<evidence type="ECO:0000259" key="5">
    <source>
        <dbReference type="PROSITE" id="PS50878"/>
    </source>
</evidence>
<evidence type="ECO:0000256" key="4">
    <source>
        <dbReference type="SAM" id="MobiDB-lite"/>
    </source>
</evidence>
<keyword evidence="1" id="KW-0489">Methyltransferase</keyword>
<reference evidence="7" key="1">
    <citation type="submission" date="2022-10" db="EMBL/GenBank/DDBJ databases">
        <authorList>
            <person name="Chen Y."/>
            <person name="Dougan E. K."/>
            <person name="Chan C."/>
            <person name="Rhodes N."/>
            <person name="Thang M."/>
        </authorList>
    </citation>
    <scope>NUCLEOTIDE SEQUENCE</scope>
</reference>
<dbReference type="InterPro" id="IPR001525">
    <property type="entry name" value="C5_MeTfrase"/>
</dbReference>
<dbReference type="InterPro" id="IPR036397">
    <property type="entry name" value="RNaseH_sf"/>
</dbReference>
<dbReference type="SUPFAM" id="SSF53335">
    <property type="entry name" value="S-adenosyl-L-methionine-dependent methyltransferases"/>
    <property type="match status" value="1"/>
</dbReference>
<evidence type="ECO:0000256" key="2">
    <source>
        <dbReference type="ARBA" id="ARBA00022679"/>
    </source>
</evidence>
<protein>
    <recommendedName>
        <fullName evidence="10">DNA (cytosine-5-)-methyltransferase</fullName>
    </recommendedName>
</protein>
<feature type="compositionally biased region" description="Low complexity" evidence="4">
    <location>
        <begin position="944"/>
        <end position="956"/>
    </location>
</feature>
<dbReference type="Pfam" id="PF00078">
    <property type="entry name" value="RVT_1"/>
    <property type="match status" value="1"/>
</dbReference>
<dbReference type="Proteomes" id="UP001152797">
    <property type="component" value="Unassembled WGS sequence"/>
</dbReference>
<evidence type="ECO:0000259" key="6">
    <source>
        <dbReference type="PROSITE" id="PS50879"/>
    </source>
</evidence>
<sequence length="3077" mass="340974">MQMRDSNDTAQRDNKSKLKSIEQNLSTKEMMKVQKAKEFELKLEKLRKLREQDAERIKVAKVQDLELDPLVNHNWDTISVVINGLVFTEEVVIGQSLPDNQPIRLYGEIDAQVRGCKCLTVLGAVVDFKPPFVDLLLTDLSMTLAHGLKPATDLFKTVEFCAGLGATGVGLAAAGFDLACSVEWRSPLAAVHETVHPTVPVIVGDITELDCLKQVAALVDSPFCLTAGISCQPYSIGGAHIGSTDERSSTLPATIRACYLFQCPLLILECVPPVRTNRYARSLLMALERELGYHLTEVTLRLEDTWASRRFRWWLVATHPSLGKVSIPDWPQAPGLVVRDLMPVIPSWPDEVIEELRLKPHETSMFTLDGSHMRKYVLQLDQKMPTCLHSWGSPADPCPCTCRAEPFSEALIKSRGIYAVVVPIPSTTGEPQYRHLHPAELAVLNGLVPPDVWTSPHHPSLLGLPAPTLTPTSALQQMKQQLYEAAKAMFLSVPTVAPTITDPEDTEVVLLPPSEVVLLYADATQVRVQVSPEATVAQLRQADDALQGVDDGKWIDAVTCCALSGDDTVSGRIIRVCASPSSEPMSEPAIDPNELERELPLVPVGPLVVTPASTPSPADAIEPASQSAIKRHCTVDVRLPSDALHGFLDLSGEQLAALIPPLVVTAEHCCALRKATTTSTMRLQILQNQGAAMADDELHLHVLSCVQLTGRLDLAFLDPLLATGWLRCGTVGQVKAWMHSVPHATSIVSVVLLDGHWIPIMWSRGLSEVRVTMWEHDDVSIEPLCPLHGLISQAWERPMFSLACNRRSFARDHCGAASVCFLGHVLLNKPLPVHAEDLLRIHEELRSSFGAALGLLTDVPKPWGWGLGVPDVVGLVSNLLQLHGVPHAQCQLRAKMLIQSLGKTEVQSAVTGITPWKSLKILANAHKPVIQLVLPDEQAQFAASKQASAPQAKKQPGGTKRLTPARPAELDPAKLVIDQGAFCVDCDEPLMRTPFNALGPLSVGVALATFQDAKPFLDAGSLLSSGGLAMLIINPPADFATSLQWSSLRFAARCAYNQEPMLLSGALVQLGRKTVYQYKAKNVPAIMSVEVACARFFGENGRPTKWDKADYFAVLIRYVKCLEPAVLALSGRCGLFVEPKTEDAMQPHGDYQVIWLPSLDFATVSHKAKIEAHCLGIARSGRRYGLRVKAQHFQEVFASVKPEAVFLAPGSRMTYHTGPWPYGCDRKSIARALKAAGWEARPLQPLQNVPGGLVWSVQAVCEPPTNVLAMQHGQVVLTRHDTKPAPADLQPNVVGQEATVRMCSTMSTTETDPWLTHDPWKKAIAAAPQPPVPAPTANALQELEDRVERSILAKLPQQNEGMEVDDQDQRIAQLELQLHQLAGRQTQLEATVSDNHAQQSAQVHNLQQQMLVQMDHQSKQMQTMLTDQMSRIETILSKKSRTEAFFLAFLFLQTCRVGEARKPGPNTDPTWSIGICNPSGLQGKYQLVSGVDANILAISESHLTKRSMHNFDLSLRAMHSRFTRVITGAPLAPRSHSSDAGGYAGVAFTSTFPCRTVAVPWPADAYESSRVQIGSFFSPAGWVTGSVVYGYPAGKTHVDAKAKTEQLLDFVFSHLQAVPGPRFFAGDWNFEIHELALVPLLRAAGWVEVQDLLHSRTGAPVQLTCKAATRKDYLWLSPELALAFMDLHLDFETFADHAVLVAQFHGGIHHMERFVWPCPKPVPWQQVPEPPGALDFQAPVDPTAQYAALWSSREAAAKTALAGDWLPSMRGRGQQTKPRRVVSRPAPIKQGRSTDVQPHFFGFSVVHTQRFKQVRRLQNYCRWVDNHANGHSSDPSHGIDLWNSVLRAPGFAPTFAQWWPHRLYVSPADPVDMPAYCPPPCVAHHIFDAVLAEVRLFEQRLNQMRAAHRIQQHKMDRNLVFRELARPQAAPVESLLHQVSGVVESVDVDESAIELKAPVNVRADLTLWVGGAPKSVIHAEADKVWIDDVTDVKADAVMTQSEPVGDLATIFDAFHTQWKQRWCRHDNTSFRQWDQLLGFAQRIMHPTPIPHLVVDVDLLRAEVHRKKKTAATGLDGVSRQDLIHADHHTLQSITNAFARAETDGEWPCQLLAGKVHSLAKRPDASGPSDYRPITVFGLAYRAWSSLQSRHLLHWAEEWVDPGVYGNRKARQASDLWHWLLLQVETAYSTGQPICGVSADLEKCFNCIPRYPALCLAILAGTPASVTTAWAGGLAQMKRHFKVRESFSAGFLTSTGLAEGCGLSVYGMLLVDHLFHKWISFQCSPVRSLSYVDDWHVFTWDPQSALRQLDLVVEFATMLDLSVDRRKTVAWSTDPNLRQLLRSQQVTVVHHARELGGHFGVSRQYTSKTVAQRIEALEDLWPKLRMSKARYHAKVYMLRAVAWPRGLHAIASAPIGDNIWTELRRRATHALGLQRPGVNSCVLLGLVEPCTDPQHVALLWTCRAARAVCDLDFWSVSVACAAHGDVDLPPNSVASILLTRIHQVGFTIDRQGYVSDQFGRFSLHHTNSAEVELRLTWGWYRYVAAKVHHRAEFHGLWLADVAHTRRALASLGADDQAMLRFGLVGGLFTESYKAKWASQPDTCRWCGQKDTLSHRYWECIQHADLRQSLAPDVVPIWTQLPPALTLRGWALVPPTWQQWISTLAALPDQVLPPAQPLGLEGWNDVFTDGSCLWQSAACYRLASWAVVLAPPCQSSWTPEATTVLCASALAGVCQTAFRAEVYAVAYILHWAANTGAAVRIWSDCLGVVNKVKLACKRQLRVAINRPNNDLWQWIVESIEQLGPEKVQIRKVAAHRTLQSATNTVDAWEIFHNNYVDNAAKLANHARPEQFWRQWETHVQETQVAHNLAQQVQALHVAVGRRHVREDTADDRQEVPTTRVTREFATAFGFGQWHGHAFPQTSRLFGGTHVARVVQWFQARTEGVPLTDVRWVSFAQLYLDYQMCWGLPGPLRVQNQWVDIQMRPYLTTAGFPFRKQLKWFRQLLKAMWKESAMVVGMAQCRPDTPMITAFVQSASVPWASHALTTVDNWLAKQLSRPCSRDAGALATLPAAARCPGMQV</sequence>
<feature type="compositionally biased region" description="Basic and acidic residues" evidence="4">
    <location>
        <begin position="1"/>
        <end position="20"/>
    </location>
</feature>
<dbReference type="InterPro" id="IPR036691">
    <property type="entry name" value="Endo/exonu/phosph_ase_sf"/>
</dbReference>
<dbReference type="Gene3D" id="3.60.10.10">
    <property type="entry name" value="Endonuclease/exonuclease/phosphatase"/>
    <property type="match status" value="1"/>
</dbReference>
<evidence type="ECO:0008006" key="10">
    <source>
        <dbReference type="Google" id="ProtNLM"/>
    </source>
</evidence>
<dbReference type="GO" id="GO:0003676">
    <property type="term" value="F:nucleic acid binding"/>
    <property type="evidence" value="ECO:0007669"/>
    <property type="project" value="InterPro"/>
</dbReference>
<dbReference type="EMBL" id="CAMXCT020003391">
    <property type="protein sequence ID" value="CAL1157580.1"/>
    <property type="molecule type" value="Genomic_DNA"/>
</dbReference>
<dbReference type="EMBL" id="CAMXCT010003391">
    <property type="protein sequence ID" value="CAI4004205.1"/>
    <property type="molecule type" value="Genomic_DNA"/>
</dbReference>
<evidence type="ECO:0000313" key="7">
    <source>
        <dbReference type="EMBL" id="CAI4004205.1"/>
    </source>
</evidence>
<dbReference type="SUPFAM" id="SSF53098">
    <property type="entry name" value="Ribonuclease H-like"/>
    <property type="match status" value="1"/>
</dbReference>